<feature type="region of interest" description="Disordered" evidence="2">
    <location>
        <begin position="219"/>
        <end position="243"/>
    </location>
</feature>
<feature type="domain" description="PUMA/OVT1 coiled-coil region" evidence="3">
    <location>
        <begin position="115"/>
        <end position="188"/>
    </location>
</feature>
<proteinExistence type="predicted"/>
<dbReference type="Proteomes" id="UP000887564">
    <property type="component" value="Unplaced"/>
</dbReference>
<protein>
    <recommendedName>
        <fullName evidence="3">PUMA/OVT1 coiled-coil region domain-containing protein</fullName>
    </recommendedName>
</protein>
<dbReference type="AlphaFoldDB" id="A0A914R882"/>
<reference evidence="5" key="1">
    <citation type="submission" date="2022-11" db="UniProtKB">
        <authorList>
            <consortium name="WormBaseParasite"/>
        </authorList>
    </citation>
    <scope>IDENTIFICATION</scope>
</reference>
<keyword evidence="4" id="KW-1185">Reference proteome</keyword>
<evidence type="ECO:0000259" key="3">
    <source>
        <dbReference type="Pfam" id="PF24627"/>
    </source>
</evidence>
<keyword evidence="1" id="KW-0175">Coiled coil</keyword>
<evidence type="ECO:0000256" key="2">
    <source>
        <dbReference type="SAM" id="MobiDB-lite"/>
    </source>
</evidence>
<feature type="coiled-coil region" evidence="1">
    <location>
        <begin position="8"/>
        <end position="67"/>
    </location>
</feature>
<dbReference type="InterPro" id="IPR057531">
    <property type="entry name" value="PUMA/OVT1_CC"/>
</dbReference>
<evidence type="ECO:0000313" key="4">
    <source>
        <dbReference type="Proteomes" id="UP000887564"/>
    </source>
</evidence>
<evidence type="ECO:0000256" key="1">
    <source>
        <dbReference type="SAM" id="Coils"/>
    </source>
</evidence>
<sequence>MLGDAELQTELMRKYEVAIERIVELESRDDGSLSKVSTLEVELKRTKDRLNECLEALRKVNALAKENRSQSDRKRSRSLSPGPPHVHYILLVLLGEVVPAEVVRNIRASIRARDNEIQQLQRKLRTAEIEIHELVTRFESAEDARRRVDKQLTDSKRELNVQLTAVDDAAREIRRLEERLRAAESERTLAENARKHLEEEILEYFISFARVFDQSTADSERKAIEESEQRNRLIEEEYKTRHP</sequence>
<dbReference type="Pfam" id="PF24627">
    <property type="entry name" value="PUMA_CC"/>
    <property type="match status" value="1"/>
</dbReference>
<accession>A0A914R882</accession>
<organism evidence="4 5">
    <name type="scientific">Parascaris equorum</name>
    <name type="common">Equine roundworm</name>
    <dbReference type="NCBI Taxonomy" id="6256"/>
    <lineage>
        <taxon>Eukaryota</taxon>
        <taxon>Metazoa</taxon>
        <taxon>Ecdysozoa</taxon>
        <taxon>Nematoda</taxon>
        <taxon>Chromadorea</taxon>
        <taxon>Rhabditida</taxon>
        <taxon>Spirurina</taxon>
        <taxon>Ascaridomorpha</taxon>
        <taxon>Ascaridoidea</taxon>
        <taxon>Ascarididae</taxon>
        <taxon>Parascaris</taxon>
    </lineage>
</organism>
<evidence type="ECO:0000313" key="5">
    <source>
        <dbReference type="WBParaSite" id="PEQ_0000267101-mRNA-1"/>
    </source>
</evidence>
<dbReference type="WBParaSite" id="PEQ_0000267101-mRNA-1">
    <property type="protein sequence ID" value="PEQ_0000267101-mRNA-1"/>
    <property type="gene ID" value="PEQ_0000267101"/>
</dbReference>
<name>A0A914R882_PAREQ</name>